<evidence type="ECO:0000313" key="3">
    <source>
        <dbReference type="Proteomes" id="UP000198583"/>
    </source>
</evidence>
<feature type="transmembrane region" description="Helical" evidence="1">
    <location>
        <begin position="21"/>
        <end position="38"/>
    </location>
</feature>
<feature type="transmembrane region" description="Helical" evidence="1">
    <location>
        <begin position="44"/>
        <end position="66"/>
    </location>
</feature>
<accession>A0A1I6DK83</accession>
<dbReference type="RefSeq" id="WP_143138574.1">
    <property type="nucleotide sequence ID" value="NZ_FOYL01000002.1"/>
</dbReference>
<dbReference type="AlphaFoldDB" id="A0A1I6DK83"/>
<keyword evidence="1" id="KW-1133">Transmembrane helix</keyword>
<keyword evidence="1" id="KW-0812">Transmembrane</keyword>
<dbReference type="OrthoDB" id="9902783at2"/>
<keyword evidence="3" id="KW-1185">Reference proteome</keyword>
<dbReference type="STRING" id="84724.SAMN04488564_102902"/>
<organism evidence="2 3">
    <name type="scientific">Lentzea waywayandensis</name>
    <dbReference type="NCBI Taxonomy" id="84724"/>
    <lineage>
        <taxon>Bacteria</taxon>
        <taxon>Bacillati</taxon>
        <taxon>Actinomycetota</taxon>
        <taxon>Actinomycetes</taxon>
        <taxon>Pseudonocardiales</taxon>
        <taxon>Pseudonocardiaceae</taxon>
        <taxon>Lentzea</taxon>
    </lineage>
</organism>
<gene>
    <name evidence="2" type="ORF">SAMN04488564_102902</name>
</gene>
<evidence type="ECO:0000313" key="2">
    <source>
        <dbReference type="EMBL" id="SFR05854.1"/>
    </source>
</evidence>
<proteinExistence type="predicted"/>
<protein>
    <submittedName>
        <fullName evidence="2">Uncharacterized protein</fullName>
    </submittedName>
</protein>
<dbReference type="EMBL" id="FOYL01000002">
    <property type="protein sequence ID" value="SFR05854.1"/>
    <property type="molecule type" value="Genomic_DNA"/>
</dbReference>
<sequence>MDESQAQQPQQEKQKRRRRSVAWVYYAILAAVGLYVGFDVNASLLIPGALCALYAVYIFRGGRFVVWIW</sequence>
<keyword evidence="1" id="KW-0472">Membrane</keyword>
<reference evidence="3" key="1">
    <citation type="submission" date="2016-10" db="EMBL/GenBank/DDBJ databases">
        <authorList>
            <person name="Varghese N."/>
            <person name="Submissions S."/>
        </authorList>
    </citation>
    <scope>NUCLEOTIDE SEQUENCE [LARGE SCALE GENOMIC DNA]</scope>
    <source>
        <strain evidence="3">DSM 44232</strain>
    </source>
</reference>
<name>A0A1I6DK83_9PSEU</name>
<evidence type="ECO:0000256" key="1">
    <source>
        <dbReference type="SAM" id="Phobius"/>
    </source>
</evidence>
<dbReference type="Proteomes" id="UP000198583">
    <property type="component" value="Unassembled WGS sequence"/>
</dbReference>